<evidence type="ECO:0000313" key="2">
    <source>
        <dbReference type="Proteomes" id="UP001066276"/>
    </source>
</evidence>
<gene>
    <name evidence="1" type="ORF">NDU88_006762</name>
</gene>
<organism evidence="1 2">
    <name type="scientific">Pleurodeles waltl</name>
    <name type="common">Iberian ribbed newt</name>
    <dbReference type="NCBI Taxonomy" id="8319"/>
    <lineage>
        <taxon>Eukaryota</taxon>
        <taxon>Metazoa</taxon>
        <taxon>Chordata</taxon>
        <taxon>Craniata</taxon>
        <taxon>Vertebrata</taxon>
        <taxon>Euteleostomi</taxon>
        <taxon>Amphibia</taxon>
        <taxon>Batrachia</taxon>
        <taxon>Caudata</taxon>
        <taxon>Salamandroidea</taxon>
        <taxon>Salamandridae</taxon>
        <taxon>Pleurodelinae</taxon>
        <taxon>Pleurodeles</taxon>
    </lineage>
</organism>
<protein>
    <submittedName>
        <fullName evidence="1">Uncharacterized protein</fullName>
    </submittedName>
</protein>
<proteinExistence type="predicted"/>
<accession>A0AAV7RPR1</accession>
<name>A0AAV7RPR1_PLEWA</name>
<dbReference type="Proteomes" id="UP001066276">
    <property type="component" value="Chromosome 5"/>
</dbReference>
<dbReference type="AlphaFoldDB" id="A0AAV7RPR1"/>
<comment type="caution">
    <text evidence="1">The sequence shown here is derived from an EMBL/GenBank/DDBJ whole genome shotgun (WGS) entry which is preliminary data.</text>
</comment>
<evidence type="ECO:0000313" key="1">
    <source>
        <dbReference type="EMBL" id="KAJ1154005.1"/>
    </source>
</evidence>
<keyword evidence="2" id="KW-1185">Reference proteome</keyword>
<reference evidence="1" key="1">
    <citation type="journal article" date="2022" name="bioRxiv">
        <title>Sequencing and chromosome-scale assembly of the giantPleurodeles waltlgenome.</title>
        <authorList>
            <person name="Brown T."/>
            <person name="Elewa A."/>
            <person name="Iarovenko S."/>
            <person name="Subramanian E."/>
            <person name="Araus A.J."/>
            <person name="Petzold A."/>
            <person name="Susuki M."/>
            <person name="Suzuki K.-i.T."/>
            <person name="Hayashi T."/>
            <person name="Toyoda A."/>
            <person name="Oliveira C."/>
            <person name="Osipova E."/>
            <person name="Leigh N.D."/>
            <person name="Simon A."/>
            <person name="Yun M.H."/>
        </authorList>
    </citation>
    <scope>NUCLEOTIDE SEQUENCE</scope>
    <source>
        <strain evidence="1">20211129_DDA</strain>
        <tissue evidence="1">Liver</tissue>
    </source>
</reference>
<sequence length="78" mass="9041">MWHLGTHSDSEDCDASHRLKPKSLWEWRMKLLAVRAEQSSHGGVGVHLLRVPESALDDVHVRLLRHLQFRLRPQLTSL</sequence>
<dbReference type="EMBL" id="JANPWB010000009">
    <property type="protein sequence ID" value="KAJ1154005.1"/>
    <property type="molecule type" value="Genomic_DNA"/>
</dbReference>